<dbReference type="EMBL" id="SJPI01000002">
    <property type="protein sequence ID" value="TWT50554.1"/>
    <property type="molecule type" value="Genomic_DNA"/>
</dbReference>
<accession>A0A5C5WIA9</accession>
<dbReference type="AlphaFoldDB" id="A0A5C5WIA9"/>
<dbReference type="Proteomes" id="UP000316598">
    <property type="component" value="Unassembled WGS sequence"/>
</dbReference>
<evidence type="ECO:0000313" key="2">
    <source>
        <dbReference type="EMBL" id="TWT50554.1"/>
    </source>
</evidence>
<evidence type="ECO:0000256" key="1">
    <source>
        <dbReference type="SAM" id="Phobius"/>
    </source>
</evidence>
<keyword evidence="1" id="KW-1133">Transmembrane helix</keyword>
<keyword evidence="1" id="KW-0812">Transmembrane</keyword>
<name>A0A5C5WIA9_9BACT</name>
<proteinExistence type="predicted"/>
<feature type="transmembrane region" description="Helical" evidence="1">
    <location>
        <begin position="70"/>
        <end position="91"/>
    </location>
</feature>
<feature type="transmembrane region" description="Helical" evidence="1">
    <location>
        <begin position="47"/>
        <end position="64"/>
    </location>
</feature>
<evidence type="ECO:0008006" key="4">
    <source>
        <dbReference type="Google" id="ProtNLM"/>
    </source>
</evidence>
<dbReference type="RefSeq" id="WP_146515766.1">
    <property type="nucleotide sequence ID" value="NZ_SJPI01000002.1"/>
</dbReference>
<gene>
    <name evidence="2" type="ORF">Pla22_32970</name>
</gene>
<keyword evidence="1" id="KW-0472">Membrane</keyword>
<evidence type="ECO:0000313" key="3">
    <source>
        <dbReference type="Proteomes" id="UP000316598"/>
    </source>
</evidence>
<comment type="caution">
    <text evidence="2">The sequence shown here is derived from an EMBL/GenBank/DDBJ whole genome shotgun (WGS) entry which is preliminary data.</text>
</comment>
<organism evidence="2 3">
    <name type="scientific">Rubripirellula amarantea</name>
    <dbReference type="NCBI Taxonomy" id="2527999"/>
    <lineage>
        <taxon>Bacteria</taxon>
        <taxon>Pseudomonadati</taxon>
        <taxon>Planctomycetota</taxon>
        <taxon>Planctomycetia</taxon>
        <taxon>Pirellulales</taxon>
        <taxon>Pirellulaceae</taxon>
        <taxon>Rubripirellula</taxon>
    </lineage>
</organism>
<dbReference type="OrthoDB" id="273687at2"/>
<keyword evidence="3" id="KW-1185">Reference proteome</keyword>
<reference evidence="2 3" key="1">
    <citation type="submission" date="2019-02" db="EMBL/GenBank/DDBJ databases">
        <title>Deep-cultivation of Planctomycetes and their phenomic and genomic characterization uncovers novel biology.</title>
        <authorList>
            <person name="Wiegand S."/>
            <person name="Jogler M."/>
            <person name="Boedeker C."/>
            <person name="Pinto D."/>
            <person name="Vollmers J."/>
            <person name="Rivas-Marin E."/>
            <person name="Kohn T."/>
            <person name="Peeters S.H."/>
            <person name="Heuer A."/>
            <person name="Rast P."/>
            <person name="Oberbeckmann S."/>
            <person name="Bunk B."/>
            <person name="Jeske O."/>
            <person name="Meyerdierks A."/>
            <person name="Storesund J.E."/>
            <person name="Kallscheuer N."/>
            <person name="Luecker S."/>
            <person name="Lage O.M."/>
            <person name="Pohl T."/>
            <person name="Merkel B.J."/>
            <person name="Hornburger P."/>
            <person name="Mueller R.-W."/>
            <person name="Bruemmer F."/>
            <person name="Labrenz M."/>
            <person name="Spormann A.M."/>
            <person name="Op Den Camp H."/>
            <person name="Overmann J."/>
            <person name="Amann R."/>
            <person name="Jetten M.S.M."/>
            <person name="Mascher T."/>
            <person name="Medema M.H."/>
            <person name="Devos D.P."/>
            <person name="Kaster A.-K."/>
            <person name="Ovreas L."/>
            <person name="Rohde M."/>
            <person name="Galperin M.Y."/>
            <person name="Jogler C."/>
        </authorList>
    </citation>
    <scope>NUCLEOTIDE SEQUENCE [LARGE SCALE GENOMIC DNA]</scope>
    <source>
        <strain evidence="2 3">Pla22</strain>
    </source>
</reference>
<sequence length="182" mass="19892">MANPYRPTTTTGDPLDDAASEVSFRLSRGVLRHTTDHYLLHYIPKRLALGSLALIGLSGWAIFASAKYGMLASMTVGVSSLVISAAIYLAMAHQAKKAVRRKQADFGLMENSIVSVQVKDGALIAVTSNGQHQWPSDQVKQLRTHSGMLISPEPLLAIFIPKNNHSPDEAFKTLREKLSQRP</sequence>
<protein>
    <recommendedName>
        <fullName evidence="4">YcxB-like protein domain-containing protein</fullName>
    </recommendedName>
</protein>